<proteinExistence type="inferred from homology"/>
<dbReference type="Gene3D" id="1.10.287.470">
    <property type="entry name" value="Helix hairpin bin"/>
    <property type="match status" value="1"/>
</dbReference>
<dbReference type="EMBL" id="QPIZ01000019">
    <property type="protein sequence ID" value="RCW31045.1"/>
    <property type="molecule type" value="Genomic_DNA"/>
</dbReference>
<dbReference type="Pfam" id="PF25917">
    <property type="entry name" value="BSH_RND"/>
    <property type="match status" value="1"/>
</dbReference>
<sequence length="344" mass="38554">MKTSVLSYKVLWLSILLSGAVACSGPAEEKNEDSAEEIKKVETAFSEIKEVDQKMTLTGNVEPLEQNIISPSMQLRIQKIFVEVGDPVRKGQLLVQMDPSQLVQTQLQLAHLEKEFARLDTLHKAGSVSQQQLDQMRTELDVTRSAYENLKENTRLVSPITGIVTSRNFENGDMYSMATGAGILTIMQINPVQVDVHIPEAFFPLVKNGMPVSMELDVYPEDDFEGEVYLKYPTIDPNTRTFTVETRFSNQEEKIRPGMFGRVNMVFETLERVTVPDLAVQRQQGTNDKFVFVVEDGKVIRRVVELGRRIDDFYEITGGLSAGEEVVIAGHAGLLDQTPVEVVK</sequence>
<dbReference type="GO" id="GO:1990281">
    <property type="term" value="C:efflux pump complex"/>
    <property type="evidence" value="ECO:0007669"/>
    <property type="project" value="TreeGrafter"/>
</dbReference>
<keyword evidence="2" id="KW-0732">Signal</keyword>
<keyword evidence="7" id="KW-1185">Reference proteome</keyword>
<gene>
    <name evidence="6" type="ORF">DFO77_11911</name>
</gene>
<dbReference type="PROSITE" id="PS51257">
    <property type="entry name" value="PROKAR_LIPOPROTEIN"/>
    <property type="match status" value="1"/>
</dbReference>
<accession>A0A368USF9</accession>
<dbReference type="InterPro" id="IPR058792">
    <property type="entry name" value="Beta-barrel_RND_2"/>
</dbReference>
<dbReference type="Pfam" id="PF25989">
    <property type="entry name" value="YknX_C"/>
    <property type="match status" value="1"/>
</dbReference>
<organism evidence="6 7">
    <name type="scientific">Marinilabilia salmonicolor</name>
    <dbReference type="NCBI Taxonomy" id="989"/>
    <lineage>
        <taxon>Bacteria</taxon>
        <taxon>Pseudomonadati</taxon>
        <taxon>Bacteroidota</taxon>
        <taxon>Bacteroidia</taxon>
        <taxon>Marinilabiliales</taxon>
        <taxon>Marinilabiliaceae</taxon>
        <taxon>Marinilabilia</taxon>
    </lineage>
</organism>
<comment type="caution">
    <text evidence="6">The sequence shown here is derived from an EMBL/GenBank/DDBJ whole genome shotgun (WGS) entry which is preliminary data.</text>
</comment>
<evidence type="ECO:0000259" key="4">
    <source>
        <dbReference type="Pfam" id="PF25954"/>
    </source>
</evidence>
<dbReference type="GO" id="GO:0015562">
    <property type="term" value="F:efflux transmembrane transporter activity"/>
    <property type="evidence" value="ECO:0007669"/>
    <property type="project" value="TreeGrafter"/>
</dbReference>
<dbReference type="InterPro" id="IPR058625">
    <property type="entry name" value="MdtA-like_BSH"/>
</dbReference>
<feature type="domain" description="Multidrug resistance protein MdtA-like barrel-sandwich hybrid" evidence="3">
    <location>
        <begin position="76"/>
        <end position="186"/>
    </location>
</feature>
<evidence type="ECO:0000256" key="1">
    <source>
        <dbReference type="ARBA" id="ARBA00009477"/>
    </source>
</evidence>
<dbReference type="Gene3D" id="2.40.30.170">
    <property type="match status" value="1"/>
</dbReference>
<dbReference type="Gene3D" id="2.40.420.20">
    <property type="match status" value="1"/>
</dbReference>
<dbReference type="SUPFAM" id="SSF111369">
    <property type="entry name" value="HlyD-like secretion proteins"/>
    <property type="match status" value="1"/>
</dbReference>
<feature type="domain" description="CusB-like beta-barrel" evidence="4">
    <location>
        <begin position="194"/>
        <end position="265"/>
    </location>
</feature>
<feature type="chain" id="PRO_5016976905" evidence="2">
    <location>
        <begin position="23"/>
        <end position="344"/>
    </location>
</feature>
<evidence type="ECO:0000259" key="5">
    <source>
        <dbReference type="Pfam" id="PF25989"/>
    </source>
</evidence>
<name>A0A368USF9_9BACT</name>
<dbReference type="PANTHER" id="PTHR30469">
    <property type="entry name" value="MULTIDRUG RESISTANCE PROTEIN MDTA"/>
    <property type="match status" value="1"/>
</dbReference>
<reference evidence="6 7" key="1">
    <citation type="submission" date="2018-07" db="EMBL/GenBank/DDBJ databases">
        <title>Freshwater and sediment microbial communities from various areas in North America, analyzing microbe dynamics in response to fracking.</title>
        <authorList>
            <person name="Lamendella R."/>
        </authorList>
    </citation>
    <scope>NUCLEOTIDE SEQUENCE [LARGE SCALE GENOMIC DNA]</scope>
    <source>
        <strain evidence="6 7">160A</strain>
    </source>
</reference>
<dbReference type="Pfam" id="PF25954">
    <property type="entry name" value="Beta-barrel_RND_2"/>
    <property type="match status" value="1"/>
</dbReference>
<evidence type="ECO:0000313" key="7">
    <source>
        <dbReference type="Proteomes" id="UP000252733"/>
    </source>
</evidence>
<dbReference type="AlphaFoldDB" id="A0A368USF9"/>
<evidence type="ECO:0000313" key="6">
    <source>
        <dbReference type="EMBL" id="RCW31045.1"/>
    </source>
</evidence>
<dbReference type="NCBIfam" id="TIGR01730">
    <property type="entry name" value="RND_mfp"/>
    <property type="match status" value="1"/>
</dbReference>
<protein>
    <submittedName>
        <fullName evidence="6">RND family efflux transporter MFP subunit</fullName>
    </submittedName>
</protein>
<dbReference type="RefSeq" id="WP_114437502.1">
    <property type="nucleotide sequence ID" value="NZ_QPIZ01000019.1"/>
</dbReference>
<dbReference type="InterPro" id="IPR058637">
    <property type="entry name" value="YknX-like_C"/>
</dbReference>
<dbReference type="InterPro" id="IPR006143">
    <property type="entry name" value="RND_pump_MFP"/>
</dbReference>
<feature type="domain" description="YknX-like C-terminal permuted SH3-like" evidence="5">
    <location>
        <begin position="273"/>
        <end position="342"/>
    </location>
</feature>
<evidence type="ECO:0000256" key="2">
    <source>
        <dbReference type="SAM" id="SignalP"/>
    </source>
</evidence>
<evidence type="ECO:0000259" key="3">
    <source>
        <dbReference type="Pfam" id="PF25917"/>
    </source>
</evidence>
<comment type="similarity">
    <text evidence="1">Belongs to the membrane fusion protein (MFP) (TC 8.A.1) family.</text>
</comment>
<dbReference type="FunFam" id="2.40.30.170:FF:000010">
    <property type="entry name" value="Efflux RND transporter periplasmic adaptor subunit"/>
    <property type="match status" value="1"/>
</dbReference>
<dbReference type="Gene3D" id="2.40.50.100">
    <property type="match status" value="1"/>
</dbReference>
<dbReference type="Proteomes" id="UP000252733">
    <property type="component" value="Unassembled WGS sequence"/>
</dbReference>
<feature type="signal peptide" evidence="2">
    <location>
        <begin position="1"/>
        <end position="22"/>
    </location>
</feature>